<dbReference type="InterPro" id="IPR004090">
    <property type="entry name" value="Chemotax_Me-accpt_rcpt"/>
</dbReference>
<feature type="transmembrane region" description="Helical" evidence="9">
    <location>
        <begin position="187"/>
        <end position="209"/>
    </location>
</feature>
<dbReference type="SMART" id="SM01049">
    <property type="entry name" value="Cache_2"/>
    <property type="match status" value="1"/>
</dbReference>
<proteinExistence type="inferred from homology"/>
<dbReference type="Gene3D" id="1.10.287.950">
    <property type="entry name" value="Methyl-accepting chemotaxis protein"/>
    <property type="match status" value="1"/>
</dbReference>
<dbReference type="InterPro" id="IPR003660">
    <property type="entry name" value="HAMP_dom"/>
</dbReference>
<dbReference type="AlphaFoldDB" id="A0AA88Z888"/>
<dbReference type="RefSeq" id="WP_034208768.1">
    <property type="nucleotide sequence ID" value="NZ_KN150855.1"/>
</dbReference>
<keyword evidence="6 9" id="KW-0472">Membrane</keyword>
<dbReference type="SMART" id="SM00283">
    <property type="entry name" value="MA"/>
    <property type="match status" value="1"/>
</dbReference>
<dbReference type="CDD" id="cd11386">
    <property type="entry name" value="MCP_signal"/>
    <property type="match status" value="1"/>
</dbReference>
<dbReference type="Pfam" id="PF17200">
    <property type="entry name" value="sCache_2"/>
    <property type="match status" value="1"/>
</dbReference>
<dbReference type="EMBL" id="JPGD01000004">
    <property type="protein sequence ID" value="KGC04137.1"/>
    <property type="molecule type" value="Genomic_DNA"/>
</dbReference>
<comment type="similarity">
    <text evidence="7">Belongs to the methyl-accepting chemotaxis (MCP) protein family.</text>
</comment>
<evidence type="ECO:0000256" key="3">
    <source>
        <dbReference type="ARBA" id="ARBA00022481"/>
    </source>
</evidence>
<dbReference type="FunFam" id="1.10.287.950:FF:000001">
    <property type="entry name" value="Methyl-accepting chemotaxis sensory transducer"/>
    <property type="match status" value="1"/>
</dbReference>
<comment type="caution">
    <text evidence="12">The sequence shown here is derived from an EMBL/GenBank/DDBJ whole genome shotgun (WGS) entry which is preliminary data.</text>
</comment>
<comment type="subcellular location">
    <subcellularLocation>
        <location evidence="1">Cell membrane</location>
        <topology evidence="1">Multi-pass membrane protein</topology>
    </subcellularLocation>
</comment>
<evidence type="ECO:0000256" key="5">
    <source>
        <dbReference type="ARBA" id="ARBA00022989"/>
    </source>
</evidence>
<evidence type="ECO:0000256" key="8">
    <source>
        <dbReference type="PROSITE-ProRule" id="PRU00284"/>
    </source>
</evidence>
<evidence type="ECO:0000256" key="7">
    <source>
        <dbReference type="ARBA" id="ARBA00029447"/>
    </source>
</evidence>
<dbReference type="InterPro" id="IPR033480">
    <property type="entry name" value="sCache_2"/>
</dbReference>
<feature type="domain" description="HAMP" evidence="11">
    <location>
        <begin position="221"/>
        <end position="265"/>
    </location>
</feature>
<feature type="domain" description="Methyl-accepting transducer" evidence="10">
    <location>
        <begin position="270"/>
        <end position="499"/>
    </location>
</feature>
<dbReference type="PROSITE" id="PS50111">
    <property type="entry name" value="CHEMOTAXIS_TRANSDUC_2"/>
    <property type="match status" value="1"/>
</dbReference>
<evidence type="ECO:0000256" key="2">
    <source>
        <dbReference type="ARBA" id="ARBA00022475"/>
    </source>
</evidence>
<dbReference type="GO" id="GO:0005886">
    <property type="term" value="C:plasma membrane"/>
    <property type="evidence" value="ECO:0007669"/>
    <property type="project" value="UniProtKB-SubCell"/>
</dbReference>
<evidence type="ECO:0000259" key="11">
    <source>
        <dbReference type="PROSITE" id="PS50885"/>
    </source>
</evidence>
<gene>
    <name evidence="12" type="ORF">DM43_5651</name>
</gene>
<dbReference type="CDD" id="cd17529">
    <property type="entry name" value="HAMP_I"/>
    <property type="match status" value="1"/>
</dbReference>
<protein>
    <submittedName>
        <fullName evidence="12">Methyl-accepting chemotaxis (MCP) signaling domain protein</fullName>
    </submittedName>
</protein>
<evidence type="ECO:0000256" key="1">
    <source>
        <dbReference type="ARBA" id="ARBA00004651"/>
    </source>
</evidence>
<dbReference type="PANTHER" id="PTHR43531:SF14">
    <property type="entry name" value="METHYL-ACCEPTING CHEMOTAXIS PROTEIN I-RELATED"/>
    <property type="match status" value="1"/>
</dbReference>
<dbReference type="GO" id="GO:0007165">
    <property type="term" value="P:signal transduction"/>
    <property type="evidence" value="ECO:0007669"/>
    <property type="project" value="UniProtKB-KW"/>
</dbReference>
<dbReference type="InterPro" id="IPR051310">
    <property type="entry name" value="MCP_chemotaxis"/>
</dbReference>
<sequence length="545" mass="57058">MSRMSLNRKLWLALALVWIGLLGVGAWSAYETRATMLAERKAGIANLVDSAAGIVKAYHALVQNGTLPEADAKRDALARLAAMRYGDSGYVFVMDSKPVVLMHPTLPKLVDTQVGDYLDPDGKPLFVTILNAAKATGSGFAEYRGRLPHSETAVPKISYVTRFAPWDWNISSGVFLKDIDTVYYRTLLGHLAVVFVIGLVISAAMLVIIRNVRGSLGGEPDEAAALATRIAQGDLTQPVPVRAGDRTSMMAAMHDMQARLQATIGGIRQSAEAIASASRQISAGNDDLSQRTEEQAASLEETAASMEQLTATVKQNADNARQASGLANNASDIARTGSDVVNRVIGTMGEIDDSSRKIADIIGVIEGIAFQTNILALNAAVEAARAGEQGRGFAVVAGEVRSLAQRSATAAKEIRALIVDSVERVRNGSTLVGQAGTTMGEILQAVARVTDIMGEIAAASEEQASGITQVGRAVTQMDQVTQQNAALVEEAAAAAASLQEQAARLRDAVGAFRVGNAGGPAPRGAGARAVEPAFGAKVADETVAA</sequence>
<dbReference type="Pfam" id="PF00015">
    <property type="entry name" value="MCPsignal"/>
    <property type="match status" value="1"/>
</dbReference>
<name>A0AA88Z888_BURCE</name>
<dbReference type="Proteomes" id="UP000029575">
    <property type="component" value="Unassembled WGS sequence"/>
</dbReference>
<dbReference type="PROSITE" id="PS00538">
    <property type="entry name" value="CHEMOTAXIS_TRANSDUC_1"/>
    <property type="match status" value="1"/>
</dbReference>
<evidence type="ECO:0000256" key="6">
    <source>
        <dbReference type="ARBA" id="ARBA00023136"/>
    </source>
</evidence>
<keyword evidence="5 9" id="KW-1133">Transmembrane helix</keyword>
<dbReference type="SUPFAM" id="SSF58104">
    <property type="entry name" value="Methyl-accepting chemotaxis protein (MCP) signaling domain"/>
    <property type="match status" value="1"/>
</dbReference>
<dbReference type="GO" id="GO:0004888">
    <property type="term" value="F:transmembrane signaling receptor activity"/>
    <property type="evidence" value="ECO:0007669"/>
    <property type="project" value="InterPro"/>
</dbReference>
<reference evidence="12 13" key="1">
    <citation type="submission" date="2014-06" db="EMBL/GenBank/DDBJ databases">
        <authorList>
            <person name="Bishop-Lilly K.A."/>
            <person name="Broomall S.M."/>
            <person name="Chain P.S."/>
            <person name="Chertkov O."/>
            <person name="Coyne S.R."/>
            <person name="Daligault H.E."/>
            <person name="Davenport K.W."/>
            <person name="Erkkila T."/>
            <person name="Frey K.G."/>
            <person name="Gibbons H.S."/>
            <person name="Gu W."/>
            <person name="Jaissle J."/>
            <person name="Johnson S.L."/>
            <person name="Koroleva G.I."/>
            <person name="Ladner J.T."/>
            <person name="Lo C.-C."/>
            <person name="Minogue T.D."/>
            <person name="Munk C."/>
            <person name="Palacios G.F."/>
            <person name="Redden C.L."/>
            <person name="Rosenzweig C.N."/>
            <person name="Scholz M.B."/>
            <person name="Teshima H."/>
            <person name="Xu Y."/>
        </authorList>
    </citation>
    <scope>NUCLEOTIDE SEQUENCE [LARGE SCALE GENOMIC DNA]</scope>
    <source>
        <strain evidence="12 13">DWS 37UF10B-2</strain>
    </source>
</reference>
<dbReference type="Gene3D" id="3.30.450.20">
    <property type="entry name" value="PAS domain"/>
    <property type="match status" value="1"/>
</dbReference>
<dbReference type="PRINTS" id="PR00260">
    <property type="entry name" value="CHEMTRNSDUCR"/>
</dbReference>
<evidence type="ECO:0000313" key="12">
    <source>
        <dbReference type="EMBL" id="KGC04137.1"/>
    </source>
</evidence>
<evidence type="ECO:0000256" key="4">
    <source>
        <dbReference type="ARBA" id="ARBA00022692"/>
    </source>
</evidence>
<evidence type="ECO:0000256" key="9">
    <source>
        <dbReference type="SAM" id="Phobius"/>
    </source>
</evidence>
<keyword evidence="8" id="KW-0807">Transducer</keyword>
<dbReference type="PANTHER" id="PTHR43531">
    <property type="entry name" value="PROTEIN ICFG"/>
    <property type="match status" value="1"/>
</dbReference>
<dbReference type="GO" id="GO:0006935">
    <property type="term" value="P:chemotaxis"/>
    <property type="evidence" value="ECO:0007669"/>
    <property type="project" value="InterPro"/>
</dbReference>
<evidence type="ECO:0000259" key="10">
    <source>
        <dbReference type="PROSITE" id="PS50111"/>
    </source>
</evidence>
<dbReference type="InterPro" id="IPR004091">
    <property type="entry name" value="Chemotax_Me-accpt_rcpt_Me-site"/>
</dbReference>
<dbReference type="InterPro" id="IPR004089">
    <property type="entry name" value="MCPsignal_dom"/>
</dbReference>
<keyword evidence="2" id="KW-1003">Cell membrane</keyword>
<keyword evidence="3" id="KW-0488">Methylation</keyword>
<evidence type="ECO:0000313" key="13">
    <source>
        <dbReference type="Proteomes" id="UP000029575"/>
    </source>
</evidence>
<accession>A0AA88Z888</accession>
<dbReference type="PROSITE" id="PS50885">
    <property type="entry name" value="HAMP"/>
    <property type="match status" value="1"/>
</dbReference>
<organism evidence="12 13">
    <name type="scientific">Burkholderia cepacia</name>
    <name type="common">Pseudomonas cepacia</name>
    <dbReference type="NCBI Taxonomy" id="292"/>
    <lineage>
        <taxon>Bacteria</taxon>
        <taxon>Pseudomonadati</taxon>
        <taxon>Pseudomonadota</taxon>
        <taxon>Betaproteobacteria</taxon>
        <taxon>Burkholderiales</taxon>
        <taxon>Burkholderiaceae</taxon>
        <taxon>Burkholderia</taxon>
        <taxon>Burkholderia cepacia complex</taxon>
    </lineage>
</organism>
<keyword evidence="4 9" id="KW-0812">Transmembrane</keyword>